<evidence type="ECO:0000256" key="6">
    <source>
        <dbReference type="ARBA" id="ARBA00023167"/>
    </source>
</evidence>
<dbReference type="GO" id="GO:0005737">
    <property type="term" value="C:cytoplasm"/>
    <property type="evidence" value="ECO:0007669"/>
    <property type="project" value="TreeGrafter"/>
</dbReference>
<dbReference type="InterPro" id="IPR015422">
    <property type="entry name" value="PyrdxlP-dep_Trfase_small"/>
</dbReference>
<dbReference type="PROSITE" id="PS00868">
    <property type="entry name" value="CYS_MET_METAB_PP"/>
    <property type="match status" value="1"/>
</dbReference>
<gene>
    <name evidence="10" type="ORF">BU085_06955</name>
</gene>
<keyword evidence="4" id="KW-0028">Amino-acid biosynthesis</keyword>
<name>A0A2T4Q091_STAWA</name>
<sequence length="391" mass="42641">MNLSIDTEVIFDERRGKDYISANPPFYDSSTFHQDQLGGSPLYDYARSGNPNRAILEEKLAHLEKGKYGFAFASGIAAISAVLLTLKSGDHVILPDDVYGGTFRLTEDILKRFNIEFTTVDATQAENINNAIQTNTKLIYVETPSNPCFKVTDIQAVAEIAQANQLLLAVDNTFMTPLGQSPLALGADIVIHSATKFLGGHSDLLAGAVITNREDVADALYLIQNGTGNALSTYDSWALAKHLKTFPIRFKQSVANAEKLVSFLSQRDEIAEVYYPGNNKTHLKQAKTGGAVIGFRLKDETKAQAFVNALTIPLVSVSLGGVETILSHPATMSHAAIPEDIRNARGITFGLFRLSVGLENPDELIADINYALKEAFNESIPEQITEQRFSS</sequence>
<comment type="cofactor">
    <cofactor evidence="1 9">
        <name>pyridoxal 5'-phosphate</name>
        <dbReference type="ChEBI" id="CHEBI:597326"/>
    </cofactor>
</comment>
<evidence type="ECO:0000256" key="5">
    <source>
        <dbReference type="ARBA" id="ARBA00022898"/>
    </source>
</evidence>
<organism evidence="10 11">
    <name type="scientific">Staphylococcus warneri</name>
    <dbReference type="NCBI Taxonomy" id="1292"/>
    <lineage>
        <taxon>Bacteria</taxon>
        <taxon>Bacillati</taxon>
        <taxon>Bacillota</taxon>
        <taxon>Bacilli</taxon>
        <taxon>Bacillales</taxon>
        <taxon>Staphylococcaceae</taxon>
        <taxon>Staphylococcus</taxon>
    </lineage>
</organism>
<dbReference type="Gene3D" id="3.40.640.10">
    <property type="entry name" value="Type I PLP-dependent aspartate aminotransferase-like (Major domain)"/>
    <property type="match status" value="1"/>
</dbReference>
<evidence type="ECO:0000313" key="10">
    <source>
        <dbReference type="EMBL" id="PTI50977.1"/>
    </source>
</evidence>
<dbReference type="STRING" id="1194526.A284_11425"/>
<dbReference type="GO" id="GO:0009086">
    <property type="term" value="P:methionine biosynthetic process"/>
    <property type="evidence" value="ECO:0007669"/>
    <property type="project" value="UniProtKB-KW"/>
</dbReference>
<dbReference type="Gene3D" id="3.90.1150.10">
    <property type="entry name" value="Aspartate Aminotransferase, domain 1"/>
    <property type="match status" value="1"/>
</dbReference>
<dbReference type="PANTHER" id="PTHR11808">
    <property type="entry name" value="TRANS-SULFURATION ENZYME FAMILY MEMBER"/>
    <property type="match status" value="1"/>
</dbReference>
<feature type="modified residue" description="N6-(pyridoxal phosphate)lysine" evidence="8">
    <location>
        <position position="196"/>
    </location>
</feature>
<keyword evidence="6" id="KW-0486">Methionine biosynthesis</keyword>
<dbReference type="Pfam" id="PF01053">
    <property type="entry name" value="Cys_Met_Meta_PP"/>
    <property type="match status" value="1"/>
</dbReference>
<accession>A0A2T4Q091</accession>
<dbReference type="CDD" id="cd00614">
    <property type="entry name" value="CGS_like"/>
    <property type="match status" value="1"/>
</dbReference>
<dbReference type="GO" id="GO:0047804">
    <property type="term" value="F:cysteine-S-conjugate beta-lyase activity"/>
    <property type="evidence" value="ECO:0007669"/>
    <property type="project" value="UniProtKB-EC"/>
</dbReference>
<evidence type="ECO:0000256" key="1">
    <source>
        <dbReference type="ARBA" id="ARBA00001933"/>
    </source>
</evidence>
<dbReference type="RefSeq" id="WP_107532964.1">
    <property type="nucleotide sequence ID" value="NZ_PZEV01000019.1"/>
</dbReference>
<keyword evidence="7" id="KW-0456">Lyase</keyword>
<proteinExistence type="inferred from homology"/>
<comment type="caution">
    <text evidence="10">The sequence shown here is derived from an EMBL/GenBank/DDBJ whole genome shotgun (WGS) entry which is preliminary data.</text>
</comment>
<dbReference type="InterPro" id="IPR015424">
    <property type="entry name" value="PyrdxlP-dep_Trfase"/>
</dbReference>
<evidence type="ECO:0000256" key="7">
    <source>
        <dbReference type="ARBA" id="ARBA00023239"/>
    </source>
</evidence>
<dbReference type="SUPFAM" id="SSF53383">
    <property type="entry name" value="PLP-dependent transferases"/>
    <property type="match status" value="1"/>
</dbReference>
<dbReference type="NCBIfam" id="NF043007">
    <property type="entry name" value="CysBLyMetC_Staph"/>
    <property type="match status" value="1"/>
</dbReference>
<evidence type="ECO:0000256" key="3">
    <source>
        <dbReference type="ARBA" id="ARBA00012224"/>
    </source>
</evidence>
<evidence type="ECO:0000256" key="2">
    <source>
        <dbReference type="ARBA" id="ARBA00009077"/>
    </source>
</evidence>
<comment type="similarity">
    <text evidence="2 9">Belongs to the trans-sulfuration enzymes family.</text>
</comment>
<dbReference type="EMBL" id="PZEV01000019">
    <property type="protein sequence ID" value="PTI50977.1"/>
    <property type="molecule type" value="Genomic_DNA"/>
</dbReference>
<protein>
    <recommendedName>
        <fullName evidence="3">cysteine-S-conjugate beta-lyase</fullName>
        <ecNumber evidence="3">4.4.1.13</ecNumber>
    </recommendedName>
</protein>
<evidence type="ECO:0000313" key="11">
    <source>
        <dbReference type="Proteomes" id="UP000240717"/>
    </source>
</evidence>
<dbReference type="Proteomes" id="UP000240717">
    <property type="component" value="Unassembled WGS sequence"/>
</dbReference>
<keyword evidence="5 8" id="KW-0663">Pyridoxal phosphate</keyword>
<evidence type="ECO:0000256" key="4">
    <source>
        <dbReference type="ARBA" id="ARBA00022605"/>
    </source>
</evidence>
<dbReference type="InterPro" id="IPR000277">
    <property type="entry name" value="Cys/Met-Metab_PyrdxlP-dep_enz"/>
</dbReference>
<dbReference type="EC" id="4.4.1.13" evidence="3"/>
<dbReference type="AlphaFoldDB" id="A0A2T4Q091"/>
<dbReference type="GO" id="GO:0030170">
    <property type="term" value="F:pyridoxal phosphate binding"/>
    <property type="evidence" value="ECO:0007669"/>
    <property type="project" value="InterPro"/>
</dbReference>
<evidence type="ECO:0000256" key="9">
    <source>
        <dbReference type="RuleBase" id="RU362118"/>
    </source>
</evidence>
<dbReference type="InterPro" id="IPR015421">
    <property type="entry name" value="PyrdxlP-dep_Trfase_major"/>
</dbReference>
<evidence type="ECO:0000256" key="8">
    <source>
        <dbReference type="PIRSR" id="PIRSR001434-2"/>
    </source>
</evidence>
<dbReference type="InterPro" id="IPR054542">
    <property type="entry name" value="Cys_met_metab_PP"/>
</dbReference>
<dbReference type="FunFam" id="3.40.640.10:FF:000009">
    <property type="entry name" value="Cystathionine gamma-synthase homolog"/>
    <property type="match status" value="1"/>
</dbReference>
<reference evidence="10 11" key="1">
    <citation type="journal article" date="2016" name="Front. Microbiol.">
        <title>Comprehensive Phylogenetic Analysis of Bovine Non-aureus Staphylococci Species Based on Whole-Genome Sequencing.</title>
        <authorList>
            <person name="Naushad S."/>
            <person name="Barkema H.W."/>
            <person name="Luby C."/>
            <person name="Condas L.A."/>
            <person name="Nobrega D.B."/>
            <person name="Carson D.A."/>
            <person name="De Buck J."/>
        </authorList>
    </citation>
    <scope>NUCLEOTIDE SEQUENCE [LARGE SCALE GENOMIC DNA]</scope>
    <source>
        <strain evidence="10 11">SNUC 2993</strain>
    </source>
</reference>
<dbReference type="GO" id="GO:0019346">
    <property type="term" value="P:transsulfuration"/>
    <property type="evidence" value="ECO:0007669"/>
    <property type="project" value="InterPro"/>
</dbReference>
<dbReference type="PIRSF" id="PIRSF001434">
    <property type="entry name" value="CGS"/>
    <property type="match status" value="1"/>
</dbReference>
<dbReference type="PANTHER" id="PTHR11808:SF50">
    <property type="entry name" value="CYSTATHIONINE BETA-LYASE"/>
    <property type="match status" value="1"/>
</dbReference>
<dbReference type="InterPro" id="IPR053577">
    <property type="entry name" value="Trans-sulfuration_enzyme"/>
</dbReference>